<feature type="compositionally biased region" description="Basic residues" evidence="2">
    <location>
        <begin position="104"/>
        <end position="129"/>
    </location>
</feature>
<evidence type="ECO:0000256" key="2">
    <source>
        <dbReference type="SAM" id="MobiDB-lite"/>
    </source>
</evidence>
<dbReference type="Proteomes" id="UP000536711">
    <property type="component" value="Unassembled WGS sequence"/>
</dbReference>
<reference evidence="3 4" key="1">
    <citation type="submission" date="2020-01" db="EMBL/GenBank/DDBJ databases">
        <title>Identification and distribution of gene clusters putatively required for synthesis of sphingolipid metabolism inhibitors in phylogenetically diverse species of the filamentous fungus Fusarium.</title>
        <authorList>
            <person name="Kim H.-S."/>
            <person name="Busman M."/>
            <person name="Brown D.W."/>
            <person name="Divon H."/>
            <person name="Uhlig S."/>
            <person name="Proctor R.H."/>
        </authorList>
    </citation>
    <scope>NUCLEOTIDE SEQUENCE [LARGE SCALE GENOMIC DNA]</scope>
    <source>
        <strain evidence="3 4">NRRL 13308</strain>
    </source>
</reference>
<feature type="compositionally biased region" description="Polar residues" evidence="2">
    <location>
        <begin position="130"/>
        <end position="145"/>
    </location>
</feature>
<evidence type="ECO:0000256" key="1">
    <source>
        <dbReference type="SAM" id="Coils"/>
    </source>
</evidence>
<feature type="compositionally biased region" description="Low complexity" evidence="2">
    <location>
        <begin position="162"/>
        <end position="173"/>
    </location>
</feature>
<gene>
    <name evidence="3" type="ORF">FACUT_4781</name>
</gene>
<dbReference type="OrthoDB" id="5061653at2759"/>
<evidence type="ECO:0000313" key="3">
    <source>
        <dbReference type="EMBL" id="KAF4438506.1"/>
    </source>
</evidence>
<dbReference type="EMBL" id="JAADJF010000111">
    <property type="protein sequence ID" value="KAF4438506.1"/>
    <property type="molecule type" value="Genomic_DNA"/>
</dbReference>
<name>A0A8H4JUT9_9HYPO</name>
<organism evidence="3 4">
    <name type="scientific">Fusarium acutatum</name>
    <dbReference type="NCBI Taxonomy" id="78861"/>
    <lineage>
        <taxon>Eukaryota</taxon>
        <taxon>Fungi</taxon>
        <taxon>Dikarya</taxon>
        <taxon>Ascomycota</taxon>
        <taxon>Pezizomycotina</taxon>
        <taxon>Sordariomycetes</taxon>
        <taxon>Hypocreomycetidae</taxon>
        <taxon>Hypocreales</taxon>
        <taxon>Nectriaceae</taxon>
        <taxon>Fusarium</taxon>
        <taxon>Fusarium fujikuroi species complex</taxon>
    </lineage>
</organism>
<feature type="coiled-coil region" evidence="1">
    <location>
        <begin position="325"/>
        <end position="352"/>
    </location>
</feature>
<keyword evidence="1" id="KW-0175">Coiled coil</keyword>
<keyword evidence="4" id="KW-1185">Reference proteome</keyword>
<evidence type="ECO:0000313" key="4">
    <source>
        <dbReference type="Proteomes" id="UP000536711"/>
    </source>
</evidence>
<protein>
    <submittedName>
        <fullName evidence="3">Uncharacterized protein</fullName>
    </submittedName>
</protein>
<dbReference type="AlphaFoldDB" id="A0A8H4JUT9"/>
<sequence length="378" mass="42538">MASPEQDIEINMSKAQIKKSNSEMKKKARFRIHEANIDWLNKEWQGPDWFPTHLLRPSKPCPSVVRGLKNITEEAMTKNIPLSSLWESGGCLRSVVEQDLATRKAGRNAKHKHPQSGRLTKKMVNHARKNLSSSTAETGNDCNSTTDDDSEVEAPEKSNTVSRLSSSALNSSAKQRLQSPLHGTITSTEDEHQVSPRGAKRPSEDEENEASNLPPSKSPRLTIDDVLGNLSSDRIETAHRIIAIEFETALAVKNDAEKTFLDLLHRDKSVAVTQTEKVQARNRKQEADELFRQVHERLYGPSRMLTTLRNLKKTFDACALCELRLERVQKKVQVAKVRLEKAQENHDDALKSNLTDDFVLESVWDMFKMSNGHGEKSG</sequence>
<comment type="caution">
    <text evidence="3">The sequence shown here is derived from an EMBL/GenBank/DDBJ whole genome shotgun (WGS) entry which is preliminary data.</text>
</comment>
<accession>A0A8H4JUT9</accession>
<proteinExistence type="predicted"/>
<feature type="region of interest" description="Disordered" evidence="2">
    <location>
        <begin position="103"/>
        <end position="224"/>
    </location>
</feature>